<evidence type="ECO:0000313" key="5">
    <source>
        <dbReference type="Proteomes" id="UP000245934"/>
    </source>
</evidence>
<reference evidence="4 5" key="1">
    <citation type="submission" date="2018-05" db="EMBL/GenBank/DDBJ databases">
        <title>Draft genome of Methanospirillum stamsii Pt1.</title>
        <authorList>
            <person name="Dueholm M.S."/>
            <person name="Nielsen P.H."/>
            <person name="Bakmann L.F."/>
            <person name="Otzen D.E."/>
        </authorList>
    </citation>
    <scope>NUCLEOTIDE SEQUENCE [LARGE SCALE GENOMIC DNA]</scope>
    <source>
        <strain evidence="4 5">Pt1</strain>
    </source>
</reference>
<evidence type="ECO:0000259" key="3">
    <source>
        <dbReference type="SMART" id="SM00852"/>
    </source>
</evidence>
<dbReference type="InterPro" id="IPR005110">
    <property type="entry name" value="MoeA_linker/N"/>
</dbReference>
<dbReference type="PANTHER" id="PTHR10192">
    <property type="entry name" value="MOLYBDOPTERIN BIOSYNTHESIS PROTEIN"/>
    <property type="match status" value="1"/>
</dbReference>
<dbReference type="CDD" id="cd00887">
    <property type="entry name" value="MoeA"/>
    <property type="match status" value="1"/>
</dbReference>
<protein>
    <submittedName>
        <fullName evidence="4">Molybdopterin molybdenumtransferase MoeA</fullName>
    </submittedName>
</protein>
<dbReference type="SMART" id="SM00852">
    <property type="entry name" value="MoCF_biosynth"/>
    <property type="match status" value="1"/>
</dbReference>
<dbReference type="Gene3D" id="3.40.980.10">
    <property type="entry name" value="MoaB/Mog-like domain"/>
    <property type="match status" value="1"/>
</dbReference>
<dbReference type="InterPro" id="IPR001453">
    <property type="entry name" value="MoaB/Mog_dom"/>
</dbReference>
<dbReference type="InterPro" id="IPR036135">
    <property type="entry name" value="MoeA_linker/N_sf"/>
</dbReference>
<dbReference type="InterPro" id="IPR036425">
    <property type="entry name" value="MoaB/Mog-like_dom_sf"/>
</dbReference>
<dbReference type="Gene3D" id="2.40.340.10">
    <property type="entry name" value="MoeA, C-terminal, domain IV"/>
    <property type="match status" value="1"/>
</dbReference>
<dbReference type="EMBL" id="QGMZ01000005">
    <property type="protein sequence ID" value="PWR76034.1"/>
    <property type="molecule type" value="Genomic_DNA"/>
</dbReference>
<dbReference type="PANTHER" id="PTHR10192:SF5">
    <property type="entry name" value="GEPHYRIN"/>
    <property type="match status" value="1"/>
</dbReference>
<dbReference type="Pfam" id="PF03454">
    <property type="entry name" value="MoeA_C"/>
    <property type="match status" value="1"/>
</dbReference>
<proteinExistence type="predicted"/>
<dbReference type="UniPathway" id="UPA00344"/>
<feature type="domain" description="MoaB/Mog" evidence="3">
    <location>
        <begin position="222"/>
        <end position="359"/>
    </location>
</feature>
<dbReference type="GO" id="GO:0006777">
    <property type="term" value="P:Mo-molybdopterin cofactor biosynthetic process"/>
    <property type="evidence" value="ECO:0007669"/>
    <property type="project" value="UniProtKB-KW"/>
</dbReference>
<evidence type="ECO:0000256" key="2">
    <source>
        <dbReference type="ARBA" id="ARBA00023150"/>
    </source>
</evidence>
<evidence type="ECO:0000313" key="4">
    <source>
        <dbReference type="EMBL" id="PWR76034.1"/>
    </source>
</evidence>
<evidence type="ECO:0000256" key="1">
    <source>
        <dbReference type="ARBA" id="ARBA00005046"/>
    </source>
</evidence>
<dbReference type="InterPro" id="IPR038987">
    <property type="entry name" value="MoeA-like"/>
</dbReference>
<organism evidence="4 5">
    <name type="scientific">Methanospirillum stamsii</name>
    <dbReference type="NCBI Taxonomy" id="1277351"/>
    <lineage>
        <taxon>Archaea</taxon>
        <taxon>Methanobacteriati</taxon>
        <taxon>Methanobacteriota</taxon>
        <taxon>Stenosarchaea group</taxon>
        <taxon>Methanomicrobia</taxon>
        <taxon>Methanomicrobiales</taxon>
        <taxon>Methanospirillaceae</taxon>
        <taxon>Methanospirillum</taxon>
    </lineage>
</organism>
<comment type="pathway">
    <text evidence="1">Cofactor biosynthesis; molybdopterin biosynthesis.</text>
</comment>
<dbReference type="GO" id="GO:0005829">
    <property type="term" value="C:cytosol"/>
    <property type="evidence" value="ECO:0007669"/>
    <property type="project" value="TreeGrafter"/>
</dbReference>
<dbReference type="SUPFAM" id="SSF53218">
    <property type="entry name" value="Molybdenum cofactor biosynthesis proteins"/>
    <property type="match status" value="1"/>
</dbReference>
<dbReference type="Pfam" id="PF03453">
    <property type="entry name" value="MoeA_N"/>
    <property type="match status" value="1"/>
</dbReference>
<dbReference type="AlphaFoldDB" id="A0A2V2N7R8"/>
<name>A0A2V2N7R8_9EURY</name>
<keyword evidence="5" id="KW-1185">Reference proteome</keyword>
<comment type="caution">
    <text evidence="4">The sequence shown here is derived from an EMBL/GenBank/DDBJ whole genome shotgun (WGS) entry which is preliminary data.</text>
</comment>
<sequence>MYSPATKTMNIHYQTHPVIHPEPSIMPGSLPSDIQDKDKSPIYSASVKDAITLIRSIAPETLVETRFIDDADGYTLAAPVICREDMPGYDRSWKDGFAVNSRDVKGAKPENPAILTYTGEIRSGYSEKKQIKNGECAAIITGGPLPEGADAVVMHEYAILKGHSVEITCPVILGENVIRKDEDAKAGEVIYQEGWVLRPQDIGVLAGFGICTVQVRAMPVIGILSTGPELVPADGRPARGEIRETNSYLISALCRKLGAIPKRYGIAWEGSADLSHLLKTAVKECDAVIISGGSAHDERDRTAEVISGQGKLLLSGLSISPRKKMVIGEIGGKPIIGLPGHPASVYLLLLLVVTNLIQAMKGADAHGLLKEQVIAGVDIKSHPDREYHIPIRISGDRAYPLGRKAGMVSILSQCDGIIHIPQGSTGIKKGDVVEIMDLTCIRSPVSFPGIQ</sequence>
<gene>
    <name evidence="4" type="ORF">DLD82_01705</name>
</gene>
<dbReference type="SUPFAM" id="SSF63867">
    <property type="entry name" value="MoeA C-terminal domain-like"/>
    <property type="match status" value="1"/>
</dbReference>
<dbReference type="InterPro" id="IPR036688">
    <property type="entry name" value="MoeA_C_domain_IV_sf"/>
</dbReference>
<keyword evidence="2" id="KW-0501">Molybdenum cofactor biosynthesis</keyword>
<keyword evidence="4" id="KW-0808">Transferase</keyword>
<dbReference type="InterPro" id="IPR005111">
    <property type="entry name" value="MoeA_C_domain_IV"/>
</dbReference>
<dbReference type="Proteomes" id="UP000245934">
    <property type="component" value="Unassembled WGS sequence"/>
</dbReference>
<dbReference type="Gene3D" id="3.90.105.10">
    <property type="entry name" value="Molybdopterin biosynthesis moea protein, domain 2"/>
    <property type="match status" value="1"/>
</dbReference>
<dbReference type="SUPFAM" id="SSF63882">
    <property type="entry name" value="MoeA N-terminal region -like"/>
    <property type="match status" value="1"/>
</dbReference>
<dbReference type="Gene3D" id="2.170.190.11">
    <property type="entry name" value="Molybdopterin biosynthesis moea protein, domain 3"/>
    <property type="match status" value="1"/>
</dbReference>
<dbReference type="Pfam" id="PF00994">
    <property type="entry name" value="MoCF_biosynth"/>
    <property type="match status" value="1"/>
</dbReference>
<dbReference type="GO" id="GO:0061599">
    <property type="term" value="F:molybdopterin molybdotransferase activity"/>
    <property type="evidence" value="ECO:0007669"/>
    <property type="project" value="TreeGrafter"/>
</dbReference>
<accession>A0A2V2N7R8</accession>